<evidence type="ECO:0000313" key="2">
    <source>
        <dbReference type="Proteomes" id="UP000192671"/>
    </source>
</evidence>
<accession>A0A1X0U4C8</accession>
<dbReference type="GO" id="GO:0008483">
    <property type="term" value="F:transaminase activity"/>
    <property type="evidence" value="ECO:0007669"/>
    <property type="project" value="UniProtKB-KW"/>
</dbReference>
<gene>
    <name evidence="1" type="ORF">A3835_00890</name>
</gene>
<name>A0A1X0U4C8_9BACT</name>
<reference evidence="1 2" key="1">
    <citation type="journal article" date="2017" name="Gene Rep">
        <title>The ribosomal RNA operon (rrn) of Campylobacter concisus supports molecular typing to genomospecies level.</title>
        <authorList>
            <person name="Huq M."/>
            <person name="Van T.T.H."/>
            <person name="Gurtler V."/>
            <person name="Elshagmani E."/>
            <person name="Allemailem K.S."/>
            <person name="Smooker P.M."/>
            <person name="Istivan T.S."/>
        </authorList>
    </citation>
    <scope>NUCLEOTIDE SEQUENCE [LARGE SCALE GENOMIC DNA]</scope>
    <source>
        <strain evidence="1 2">RCH 26</strain>
    </source>
</reference>
<dbReference type="EMBL" id="LVWL01000012">
    <property type="protein sequence ID" value="ORI09108.1"/>
    <property type="molecule type" value="Genomic_DNA"/>
</dbReference>
<keyword evidence="1" id="KW-0032">Aminotransferase</keyword>
<evidence type="ECO:0000313" key="1">
    <source>
        <dbReference type="EMBL" id="ORI09108.1"/>
    </source>
</evidence>
<dbReference type="CDD" id="cd00657">
    <property type="entry name" value="Ferritin_like"/>
    <property type="match status" value="1"/>
</dbReference>
<protein>
    <submittedName>
        <fullName evidence="1">Aminotransferase</fullName>
    </submittedName>
</protein>
<organism evidence="1 2">
    <name type="scientific">Campylobacter concisus</name>
    <dbReference type="NCBI Taxonomy" id="199"/>
    <lineage>
        <taxon>Bacteria</taxon>
        <taxon>Pseudomonadati</taxon>
        <taxon>Campylobacterota</taxon>
        <taxon>Epsilonproteobacteria</taxon>
        <taxon>Campylobacterales</taxon>
        <taxon>Campylobacteraceae</taxon>
        <taxon>Campylobacter</taxon>
    </lineage>
</organism>
<dbReference type="AlphaFoldDB" id="A0A1X0U4C8"/>
<proteinExistence type="predicted"/>
<sequence length="216" mass="24630">MLNELLNASYTSEKNALSLYENLALFGDVFNEIANIRKNAIILTEKFASTHDYELACENEAIFLPAKNKEDALIQALNYELELNKMYEKFCESLDDEELKDLFFRLWATSNNEYIASLKQRLKEIYSGCEIKNELNLNEISQNFEQNGITNILENYQNDFNEITKSLQNIASGKADKSELAKITNNPNFSFFSGLALGALGISVVSKNFNKDEENE</sequence>
<comment type="caution">
    <text evidence="1">The sequence shown here is derived from an EMBL/GenBank/DDBJ whole genome shotgun (WGS) entry which is preliminary data.</text>
</comment>
<dbReference type="Proteomes" id="UP000192671">
    <property type="component" value="Unassembled WGS sequence"/>
</dbReference>
<keyword evidence="1" id="KW-0808">Transferase</keyword>